<comment type="caution">
    <text evidence="2">The sequence shown here is derived from an EMBL/GenBank/DDBJ whole genome shotgun (WGS) entry which is preliminary data.</text>
</comment>
<evidence type="ECO:0000256" key="1">
    <source>
        <dbReference type="SAM" id="SignalP"/>
    </source>
</evidence>
<protein>
    <recommendedName>
        <fullName evidence="4">CHRD domain-containing protein</fullName>
    </recommendedName>
</protein>
<feature type="chain" id="PRO_5047342946" description="CHRD domain-containing protein" evidence="1">
    <location>
        <begin position="32"/>
        <end position="136"/>
    </location>
</feature>
<accession>A0ABW0BPM8</accession>
<keyword evidence="3" id="KW-1185">Reference proteome</keyword>
<proteinExistence type="predicted"/>
<dbReference type="Proteomes" id="UP001596087">
    <property type="component" value="Unassembled WGS sequence"/>
</dbReference>
<feature type="signal peptide" evidence="1">
    <location>
        <begin position="1"/>
        <end position="31"/>
    </location>
</feature>
<keyword evidence="1" id="KW-0732">Signal</keyword>
<evidence type="ECO:0000313" key="3">
    <source>
        <dbReference type="Proteomes" id="UP001596087"/>
    </source>
</evidence>
<dbReference type="EMBL" id="JBHSKD010000027">
    <property type="protein sequence ID" value="MFC5179360.1"/>
    <property type="molecule type" value="Genomic_DNA"/>
</dbReference>
<gene>
    <name evidence="2" type="ORF">ACFPGP_21945</name>
</gene>
<dbReference type="RefSeq" id="WP_378593429.1">
    <property type="nucleotide sequence ID" value="NZ_JBHSKD010000027.1"/>
</dbReference>
<name>A0ABW0BPM8_9ACTN</name>
<sequence>MFMDTRKVTGALLAAGLGGALLVPFAAPAQAVEVDLEARMQSTSAFPHAHGHAEYESDASGREFEISIAGVPGLSGDRLTVRVQGDLVGRVTVNSSGRAHLDKHSGVPRMAADDVVRVRTAAERLVAHGTLHPDHN</sequence>
<reference evidence="3" key="1">
    <citation type="journal article" date="2019" name="Int. J. Syst. Evol. Microbiol.">
        <title>The Global Catalogue of Microorganisms (GCM) 10K type strain sequencing project: providing services to taxonomists for standard genome sequencing and annotation.</title>
        <authorList>
            <consortium name="The Broad Institute Genomics Platform"/>
            <consortium name="The Broad Institute Genome Sequencing Center for Infectious Disease"/>
            <person name="Wu L."/>
            <person name="Ma J."/>
        </authorList>
    </citation>
    <scope>NUCLEOTIDE SEQUENCE [LARGE SCALE GENOMIC DNA]</scope>
    <source>
        <strain evidence="3">DFY41</strain>
    </source>
</reference>
<organism evidence="2 3">
    <name type="scientific">Nocardioides taihuensis</name>
    <dbReference type="NCBI Taxonomy" id="1835606"/>
    <lineage>
        <taxon>Bacteria</taxon>
        <taxon>Bacillati</taxon>
        <taxon>Actinomycetota</taxon>
        <taxon>Actinomycetes</taxon>
        <taxon>Propionibacteriales</taxon>
        <taxon>Nocardioidaceae</taxon>
        <taxon>Nocardioides</taxon>
    </lineage>
</organism>
<evidence type="ECO:0000313" key="2">
    <source>
        <dbReference type="EMBL" id="MFC5179360.1"/>
    </source>
</evidence>
<evidence type="ECO:0008006" key="4">
    <source>
        <dbReference type="Google" id="ProtNLM"/>
    </source>
</evidence>